<feature type="domain" description="Polysaccharide biosynthesis protein CapD-like" evidence="2">
    <location>
        <begin position="10"/>
        <end position="278"/>
    </location>
</feature>
<dbReference type="Proteomes" id="UP000029278">
    <property type="component" value="Unassembled WGS sequence"/>
</dbReference>
<comment type="caution">
    <text evidence="3">The sequence shown here is derived from an EMBL/GenBank/DDBJ whole genome shotgun (WGS) entry which is preliminary data.</text>
</comment>
<dbReference type="PANTHER" id="PTHR43318">
    <property type="entry name" value="UDP-N-ACETYLGLUCOSAMINE 4,6-DEHYDRATASE"/>
    <property type="match status" value="1"/>
</dbReference>
<sequence length="335" mass="37449">MRDIIKNSKILVTGGTGSWGYGLVKKLLTYEPDQIIVYSRNESHQVKMHRELAHPALTFKVGDIRDKDALIEACDGIDYVFHLAALKHVDICQNQPLEALKTNVLGVQNLIEAAIRGNVKKVINVSSDKAANPSNFYGLTKSIGEKLVLYADSVSTHTRFISVRSGNVIGTSESVVLLFKDQIRQNNWIGITDKAMTRYFVTGDVTLELMLDALTDGLGGEIFLPDMPACKITDLAEVIVEKYGKRDTELRVVGIRPGEKLHEHLISDHEVKYTVLYEKDGKRYFVVLPSPDNKELSRHYAAHPRAQEKSYSSNSSGLMTKDEIEQMLRNGGFLN</sequence>
<organism evidence="3 4">
    <name type="scientific">Paenibacillus macerans</name>
    <name type="common">Bacillus macerans</name>
    <dbReference type="NCBI Taxonomy" id="44252"/>
    <lineage>
        <taxon>Bacteria</taxon>
        <taxon>Bacillati</taxon>
        <taxon>Bacillota</taxon>
        <taxon>Bacilli</taxon>
        <taxon>Bacillales</taxon>
        <taxon>Paenibacillaceae</taxon>
        <taxon>Paenibacillus</taxon>
    </lineage>
</organism>
<dbReference type="PATRIC" id="fig|44252.3.peg.1518"/>
<dbReference type="GO" id="GO:0016853">
    <property type="term" value="F:isomerase activity"/>
    <property type="evidence" value="ECO:0007669"/>
    <property type="project" value="UniProtKB-KW"/>
</dbReference>
<keyword evidence="3" id="KW-0413">Isomerase</keyword>
<gene>
    <name evidence="3" type="ORF">DJ90_1057</name>
</gene>
<dbReference type="Gene3D" id="3.40.50.720">
    <property type="entry name" value="NAD(P)-binding Rossmann-like Domain"/>
    <property type="match status" value="1"/>
</dbReference>
<proteinExistence type="inferred from homology"/>
<name>A0A090ZJ87_PAEMA</name>
<comment type="similarity">
    <text evidence="1">Belongs to the polysaccharide synthase family.</text>
</comment>
<dbReference type="InterPro" id="IPR003869">
    <property type="entry name" value="Polysac_CapD-like"/>
</dbReference>
<evidence type="ECO:0000259" key="2">
    <source>
        <dbReference type="Pfam" id="PF02719"/>
    </source>
</evidence>
<dbReference type="HOGENOM" id="CLU_013560_4_1_9"/>
<dbReference type="InterPro" id="IPR051203">
    <property type="entry name" value="Polysaccharide_Synthase-Rel"/>
</dbReference>
<dbReference type="PANTHER" id="PTHR43318:SF2">
    <property type="entry name" value="UDP-N-ACETYLGLUCOSAMINE 4,6-DEHYDRATASE (INVERTING)"/>
    <property type="match status" value="1"/>
</dbReference>
<dbReference type="EMBL" id="JMQA01000018">
    <property type="protein sequence ID" value="KFN10325.1"/>
    <property type="molecule type" value="Genomic_DNA"/>
</dbReference>
<dbReference type="SUPFAM" id="SSF51735">
    <property type="entry name" value="NAD(P)-binding Rossmann-fold domains"/>
    <property type="match status" value="1"/>
</dbReference>
<dbReference type="AlphaFoldDB" id="A0A090ZJ87"/>
<dbReference type="InterPro" id="IPR036291">
    <property type="entry name" value="NAD(P)-bd_dom_sf"/>
</dbReference>
<protein>
    <submittedName>
        <fullName evidence="3">3-beta hydroxysteroid dehydrogenase/isomerase family protein</fullName>
    </submittedName>
</protein>
<evidence type="ECO:0000256" key="1">
    <source>
        <dbReference type="ARBA" id="ARBA00007430"/>
    </source>
</evidence>
<evidence type="ECO:0000313" key="3">
    <source>
        <dbReference type="EMBL" id="KFN10325.1"/>
    </source>
</evidence>
<evidence type="ECO:0000313" key="4">
    <source>
        <dbReference type="Proteomes" id="UP000029278"/>
    </source>
</evidence>
<keyword evidence="4" id="KW-1185">Reference proteome</keyword>
<reference evidence="3 4" key="1">
    <citation type="submission" date="2014-04" db="EMBL/GenBank/DDBJ databases">
        <authorList>
            <person name="Bishop-Lilly K.A."/>
            <person name="Broomall S.M."/>
            <person name="Chain P.S."/>
            <person name="Chertkov O."/>
            <person name="Coyne S.R."/>
            <person name="Daligault H.E."/>
            <person name="Davenport K.W."/>
            <person name="Erkkila T."/>
            <person name="Frey K.G."/>
            <person name="Gibbons H.S."/>
            <person name="Gu W."/>
            <person name="Jaissle J."/>
            <person name="Johnson S.L."/>
            <person name="Koroleva G.I."/>
            <person name="Ladner J.T."/>
            <person name="Lo C.-C."/>
            <person name="Minogue T.D."/>
            <person name="Munk C."/>
            <person name="Palacios G.F."/>
            <person name="Redden C.L."/>
            <person name="Rosenzweig C.N."/>
            <person name="Scholz M.B."/>
            <person name="Teshima H."/>
            <person name="Xu Y."/>
        </authorList>
    </citation>
    <scope>NUCLEOTIDE SEQUENCE [LARGE SCALE GENOMIC DNA]</scope>
    <source>
        <strain evidence="3 4">8244</strain>
    </source>
</reference>
<dbReference type="Pfam" id="PF02719">
    <property type="entry name" value="Polysacc_synt_2"/>
    <property type="match status" value="1"/>
</dbReference>
<dbReference type="STRING" id="44252.DJ90_1057"/>
<accession>A0A090ZJ87</accession>